<evidence type="ECO:0008006" key="4">
    <source>
        <dbReference type="Google" id="ProtNLM"/>
    </source>
</evidence>
<keyword evidence="1" id="KW-0472">Membrane</keyword>
<keyword evidence="3" id="KW-1185">Reference proteome</keyword>
<feature type="transmembrane region" description="Helical" evidence="1">
    <location>
        <begin position="92"/>
        <end position="110"/>
    </location>
</feature>
<dbReference type="OrthoDB" id="4557830at2"/>
<feature type="transmembrane region" description="Helical" evidence="1">
    <location>
        <begin position="6"/>
        <end position="28"/>
    </location>
</feature>
<keyword evidence="1" id="KW-0812">Transmembrane</keyword>
<dbReference type="PATRIC" id="fig|1126833.4.peg.2953"/>
<keyword evidence="1" id="KW-1133">Transmembrane helix</keyword>
<accession>A0A0D5NJV0</accession>
<dbReference type="KEGG" id="pbj:VN24_13545"/>
<organism evidence="2 3">
    <name type="scientific">Paenibacillus beijingensis</name>
    <dbReference type="NCBI Taxonomy" id="1126833"/>
    <lineage>
        <taxon>Bacteria</taxon>
        <taxon>Bacillati</taxon>
        <taxon>Bacillota</taxon>
        <taxon>Bacilli</taxon>
        <taxon>Bacillales</taxon>
        <taxon>Paenibacillaceae</taxon>
        <taxon>Paenibacillus</taxon>
    </lineage>
</organism>
<dbReference type="STRING" id="1126833.VN24_13545"/>
<dbReference type="EMBL" id="CP011058">
    <property type="protein sequence ID" value="AJY75405.1"/>
    <property type="molecule type" value="Genomic_DNA"/>
</dbReference>
<dbReference type="HOGENOM" id="CLU_149376_1_1_9"/>
<dbReference type="InterPro" id="IPR021214">
    <property type="entry name" value="DUF2568"/>
</dbReference>
<gene>
    <name evidence="2" type="ORF">VN24_13545</name>
</gene>
<evidence type="ECO:0000256" key="1">
    <source>
        <dbReference type="SAM" id="Phobius"/>
    </source>
</evidence>
<proteinExistence type="predicted"/>
<evidence type="ECO:0000313" key="2">
    <source>
        <dbReference type="EMBL" id="AJY75405.1"/>
    </source>
</evidence>
<evidence type="ECO:0000313" key="3">
    <source>
        <dbReference type="Proteomes" id="UP000032633"/>
    </source>
</evidence>
<dbReference type="AlphaFoldDB" id="A0A0D5NJV0"/>
<feature type="transmembrane region" description="Helical" evidence="1">
    <location>
        <begin position="66"/>
        <end position="85"/>
    </location>
</feature>
<feature type="transmembrane region" description="Helical" evidence="1">
    <location>
        <begin position="35"/>
        <end position="54"/>
    </location>
</feature>
<dbReference type="Proteomes" id="UP000032633">
    <property type="component" value="Chromosome"/>
</dbReference>
<reference evidence="3" key="2">
    <citation type="submission" date="2015-03" db="EMBL/GenBank/DDBJ databases">
        <title>Genome sequence of Paenibacillus beijingensis strain DSM 24997T.</title>
        <authorList>
            <person name="Kwak Y."/>
            <person name="Shin J.-H."/>
        </authorList>
    </citation>
    <scope>NUCLEOTIDE SEQUENCE [LARGE SCALE GENOMIC DNA]</scope>
    <source>
        <strain evidence="3">DSM 24997</strain>
    </source>
</reference>
<name>A0A0D5NJV0_9BACL</name>
<reference evidence="2 3" key="1">
    <citation type="journal article" date="2015" name="J. Biotechnol.">
        <title>Complete genome sequence of Paenibacillus beijingensis 7188(T) (=DSM 24997(T)), a novel rhizobacterium from jujube garden soil.</title>
        <authorList>
            <person name="Kwak Y."/>
            <person name="Shin J.H."/>
        </authorList>
    </citation>
    <scope>NUCLEOTIDE SEQUENCE [LARGE SCALE GENOMIC DNA]</scope>
    <source>
        <strain evidence="2 3">DSM 24997</strain>
    </source>
</reference>
<dbReference type="Pfam" id="PF10823">
    <property type="entry name" value="DUF2568"/>
    <property type="match status" value="1"/>
</dbReference>
<sequence>MVIVQSGLLAVLFLLELSALAAFGYWGFQTGNGQLLKIVLGIGTPLLVAVFWGMVVSPKASFPVPVPVRSLLQLLVFSLAALALYASARQTLAVAFLIVAVIDVVLVYLWKL</sequence>
<protein>
    <recommendedName>
        <fullName evidence="4">DUF2568 domain-containing protein</fullName>
    </recommendedName>
</protein>